<dbReference type="EMBL" id="CP032869">
    <property type="protein sequence ID" value="AYL95777.1"/>
    <property type="molecule type" value="Genomic_DNA"/>
</dbReference>
<name>A0A494VKS6_9SPHI</name>
<gene>
    <name evidence="3" type="ORF">HYN43_010960</name>
</gene>
<feature type="region of interest" description="Disordered" evidence="1">
    <location>
        <begin position="1"/>
        <end position="21"/>
    </location>
</feature>
<protein>
    <submittedName>
        <fullName evidence="3">Uncharacterized protein</fullName>
    </submittedName>
</protein>
<keyword evidence="2" id="KW-0472">Membrane</keyword>
<feature type="transmembrane region" description="Helical" evidence="2">
    <location>
        <begin position="31"/>
        <end position="52"/>
    </location>
</feature>
<feature type="compositionally biased region" description="Polar residues" evidence="1">
    <location>
        <begin position="1"/>
        <end position="13"/>
    </location>
</feature>
<evidence type="ECO:0000256" key="1">
    <source>
        <dbReference type="SAM" id="MobiDB-lite"/>
    </source>
</evidence>
<keyword evidence="4" id="KW-1185">Reference proteome</keyword>
<accession>A0A494VKS6</accession>
<organism evidence="3 4">
    <name type="scientific">Mucilaginibacter celer</name>
    <dbReference type="NCBI Taxonomy" id="2305508"/>
    <lineage>
        <taxon>Bacteria</taxon>
        <taxon>Pseudomonadati</taxon>
        <taxon>Bacteroidota</taxon>
        <taxon>Sphingobacteriia</taxon>
        <taxon>Sphingobacteriales</taxon>
        <taxon>Sphingobacteriaceae</taxon>
        <taxon>Mucilaginibacter</taxon>
    </lineage>
</organism>
<dbReference type="KEGG" id="muh:HYN43_010960"/>
<dbReference type="Proteomes" id="UP000270046">
    <property type="component" value="Chromosome"/>
</dbReference>
<reference evidence="3 4" key="1">
    <citation type="submission" date="2018-10" db="EMBL/GenBank/DDBJ databases">
        <title>Genome sequencing of Mucilaginibacter sp. HYN0043.</title>
        <authorList>
            <person name="Kim M."/>
            <person name="Yi H."/>
        </authorList>
    </citation>
    <scope>NUCLEOTIDE SEQUENCE [LARGE SCALE GENOMIC DNA]</scope>
    <source>
        <strain evidence="3 4">HYN0043</strain>
    </source>
</reference>
<dbReference type="RefSeq" id="WP_119409386.1">
    <property type="nucleotide sequence ID" value="NZ_CP032869.1"/>
</dbReference>
<proteinExistence type="predicted"/>
<evidence type="ECO:0000313" key="3">
    <source>
        <dbReference type="EMBL" id="AYL95777.1"/>
    </source>
</evidence>
<evidence type="ECO:0000313" key="4">
    <source>
        <dbReference type="Proteomes" id="UP000270046"/>
    </source>
</evidence>
<keyword evidence="2" id="KW-0812">Transmembrane</keyword>
<dbReference type="AlphaFoldDB" id="A0A494VKS6"/>
<keyword evidence="2" id="KW-1133">Transmembrane helix</keyword>
<sequence>MENVNPQPTQTDTPDVAGSTGINEISPRGKFLAGFLLIIFIIAAGTTIVAYWPDKLPPAGKPARYQYKAFNITLLDSCQLNSG</sequence>
<evidence type="ECO:0000256" key="2">
    <source>
        <dbReference type="SAM" id="Phobius"/>
    </source>
</evidence>